<protein>
    <submittedName>
        <fullName evidence="1">Uncharacterized protein</fullName>
    </submittedName>
</protein>
<keyword evidence="2" id="KW-1185">Reference proteome</keyword>
<evidence type="ECO:0000313" key="1">
    <source>
        <dbReference type="EMBL" id="KAF7331106.1"/>
    </source>
</evidence>
<dbReference type="Proteomes" id="UP000620124">
    <property type="component" value="Unassembled WGS sequence"/>
</dbReference>
<dbReference type="OrthoDB" id="3177611at2759"/>
<sequence>MLHVASRSARRLQQSRATLARHVFTGSATVSTLRPLMKVLPRDGRLCLRGNSPRCYPSYSTLSQEEKVQTDDDRAFAILEGVTEQALSRRPADDVSCLRLSYSLIYEMTRYLARHDDDSAAYLSVFMNSEAPPGSDIDRARKSVFKLTKFIVDNLTSVPLSSPHRVAHSGVFDLVSALEPSFMVYDGEDDAREWTRFWSRVQPIILELAVQLDQAGFGAE</sequence>
<dbReference type="AlphaFoldDB" id="A0A8H7CBT9"/>
<reference evidence="1" key="1">
    <citation type="submission" date="2020-05" db="EMBL/GenBank/DDBJ databases">
        <title>Mycena genomes resolve the evolution of fungal bioluminescence.</title>
        <authorList>
            <person name="Tsai I.J."/>
        </authorList>
    </citation>
    <scope>NUCLEOTIDE SEQUENCE</scope>
    <source>
        <strain evidence="1">CCC161011</strain>
    </source>
</reference>
<accession>A0A8H7CBT9</accession>
<dbReference type="EMBL" id="JACAZI010000032">
    <property type="protein sequence ID" value="KAF7331106.1"/>
    <property type="molecule type" value="Genomic_DNA"/>
</dbReference>
<proteinExistence type="predicted"/>
<comment type="caution">
    <text evidence="1">The sequence shown here is derived from an EMBL/GenBank/DDBJ whole genome shotgun (WGS) entry which is preliminary data.</text>
</comment>
<name>A0A8H7CBT9_9AGAR</name>
<gene>
    <name evidence="1" type="ORF">MVEN_02450900</name>
</gene>
<evidence type="ECO:0000313" key="2">
    <source>
        <dbReference type="Proteomes" id="UP000620124"/>
    </source>
</evidence>
<organism evidence="1 2">
    <name type="scientific">Mycena venus</name>
    <dbReference type="NCBI Taxonomy" id="2733690"/>
    <lineage>
        <taxon>Eukaryota</taxon>
        <taxon>Fungi</taxon>
        <taxon>Dikarya</taxon>
        <taxon>Basidiomycota</taxon>
        <taxon>Agaricomycotina</taxon>
        <taxon>Agaricomycetes</taxon>
        <taxon>Agaricomycetidae</taxon>
        <taxon>Agaricales</taxon>
        <taxon>Marasmiineae</taxon>
        <taxon>Mycenaceae</taxon>
        <taxon>Mycena</taxon>
    </lineage>
</organism>